<dbReference type="InterPro" id="IPR047218">
    <property type="entry name" value="YocR/YhdH-like"/>
</dbReference>
<dbReference type="PRINTS" id="PR00176">
    <property type="entry name" value="NANEUSMPORT"/>
</dbReference>
<evidence type="ECO:0000256" key="3">
    <source>
        <dbReference type="ARBA" id="ARBA00022692"/>
    </source>
</evidence>
<evidence type="ECO:0000256" key="1">
    <source>
        <dbReference type="ARBA" id="ARBA00004141"/>
    </source>
</evidence>
<dbReference type="InterPro" id="IPR037272">
    <property type="entry name" value="SNS_sf"/>
</dbReference>
<reference evidence="8" key="1">
    <citation type="journal article" date="2020" name="mSystems">
        <title>Genome- and Community-Level Interaction Insights into Carbon Utilization and Element Cycling Functions of Hydrothermarchaeota in Hydrothermal Sediment.</title>
        <authorList>
            <person name="Zhou Z."/>
            <person name="Liu Y."/>
            <person name="Xu W."/>
            <person name="Pan J."/>
            <person name="Luo Z.H."/>
            <person name="Li M."/>
        </authorList>
    </citation>
    <scope>NUCLEOTIDE SEQUENCE [LARGE SCALE GENOMIC DNA]</scope>
    <source>
        <strain evidence="8">SpSt-503</strain>
    </source>
</reference>
<sequence length="450" mass="47773">MDKQRDGFASSVGAFTATVASAVGLGNIWKFPYLAGVNGGAAFVLTYLLAVALVGLPILVAEHAIGRKMRKDAVASYSAVVPKEGFWAVIGYAGIVAAFLIMAFYTDVAGWVFSYIPKSFIAAIRGTGPLNEQAFGAMASGTWEPILWQIGVVIFVSLIVVAGVSKGIERATKLTMPILLGLLLLCDIRALTLPGAFKGVEFLFAPDFSKVSGAVILSALGLAFFKLSLGMGTMTTYGSYMPNTVKLVPNAGRVALADTLVSILAGLAIFPAVFAFGFEPASGPSLLFISIPAVFSKMPFGNYFTILFFLLSALAATGAMISLLEVPVAWLSGKINLKRSTAVLITAVGILILGLPATLSLGPWAHVKIFNMGFFDLFDYIQQNLLLPLGGLAIAIVAGWRLSKSEFMKELETAEAGKPWYLSVLYVFIKFISPALIILVFLNGFGVFGK</sequence>
<feature type="transmembrane region" description="Helical" evidence="7">
    <location>
        <begin position="385"/>
        <end position="403"/>
    </location>
</feature>
<dbReference type="InterPro" id="IPR000175">
    <property type="entry name" value="Na/ntran_symport"/>
</dbReference>
<dbReference type="Pfam" id="PF00209">
    <property type="entry name" value="SNF"/>
    <property type="match status" value="2"/>
</dbReference>
<feature type="transmembrane region" description="Helical" evidence="7">
    <location>
        <begin position="303"/>
        <end position="330"/>
    </location>
</feature>
<feature type="transmembrane region" description="Helical" evidence="7">
    <location>
        <begin position="255"/>
        <end position="278"/>
    </location>
</feature>
<comment type="subcellular location">
    <subcellularLocation>
        <location evidence="1">Membrane</location>
        <topology evidence="1">Multi-pass membrane protein</topology>
    </subcellularLocation>
</comment>
<evidence type="ECO:0000256" key="7">
    <source>
        <dbReference type="SAM" id="Phobius"/>
    </source>
</evidence>
<evidence type="ECO:0000256" key="5">
    <source>
        <dbReference type="ARBA" id="ARBA00023136"/>
    </source>
</evidence>
<comment type="similarity">
    <text evidence="6">Belongs to the sodium:neurotransmitter symporter (SNF) (TC 2.A.22) family.</text>
</comment>
<feature type="transmembrane region" description="Helical" evidence="7">
    <location>
        <begin position="146"/>
        <end position="164"/>
    </location>
</feature>
<dbReference type="SUPFAM" id="SSF161070">
    <property type="entry name" value="SNF-like"/>
    <property type="match status" value="1"/>
</dbReference>
<evidence type="ECO:0000313" key="8">
    <source>
        <dbReference type="EMBL" id="HFH30696.1"/>
    </source>
</evidence>
<accession>A0A7C3EBV3</accession>
<dbReference type="GO" id="GO:0015293">
    <property type="term" value="F:symporter activity"/>
    <property type="evidence" value="ECO:0007669"/>
    <property type="project" value="UniProtKB-KW"/>
</dbReference>
<feature type="transmembrane region" description="Helical" evidence="7">
    <location>
        <begin position="424"/>
        <end position="448"/>
    </location>
</feature>
<dbReference type="GO" id="GO:0016020">
    <property type="term" value="C:membrane"/>
    <property type="evidence" value="ECO:0007669"/>
    <property type="project" value="UniProtKB-SubCell"/>
</dbReference>
<keyword evidence="5 7" id="KW-0472">Membrane</keyword>
<organism evidence="8">
    <name type="scientific">Gracilinema caldarium</name>
    <dbReference type="NCBI Taxonomy" id="215591"/>
    <lineage>
        <taxon>Bacteria</taxon>
        <taxon>Pseudomonadati</taxon>
        <taxon>Spirochaetota</taxon>
        <taxon>Spirochaetia</taxon>
        <taxon>Spirochaetales</taxon>
        <taxon>Breznakiellaceae</taxon>
        <taxon>Gracilinema</taxon>
    </lineage>
</organism>
<dbReference type="PANTHER" id="PTHR42948">
    <property type="entry name" value="TRANSPORTER"/>
    <property type="match status" value="1"/>
</dbReference>
<evidence type="ECO:0000256" key="4">
    <source>
        <dbReference type="ARBA" id="ARBA00022989"/>
    </source>
</evidence>
<dbReference type="PROSITE" id="PS00610">
    <property type="entry name" value="NA_NEUROTRAN_SYMP_1"/>
    <property type="match status" value="1"/>
</dbReference>
<feature type="transmembrane region" description="Helical" evidence="7">
    <location>
        <begin position="41"/>
        <end position="65"/>
    </location>
</feature>
<gene>
    <name evidence="8" type="ORF">ENS59_14490</name>
</gene>
<feature type="transmembrane region" description="Helical" evidence="7">
    <location>
        <begin position="213"/>
        <end position="234"/>
    </location>
</feature>
<keyword evidence="6" id="KW-0769">Symport</keyword>
<dbReference type="CDD" id="cd10336">
    <property type="entry name" value="SLC6sbd_Tyt1-Like"/>
    <property type="match status" value="1"/>
</dbReference>
<evidence type="ECO:0000256" key="6">
    <source>
        <dbReference type="RuleBase" id="RU003732"/>
    </source>
</evidence>
<keyword evidence="3 6" id="KW-0812">Transmembrane</keyword>
<dbReference type="NCBIfam" id="NF037979">
    <property type="entry name" value="Na_transp"/>
    <property type="match status" value="1"/>
</dbReference>
<name>A0A7C3EBV3_9SPIR</name>
<feature type="transmembrane region" description="Helical" evidence="7">
    <location>
        <begin position="176"/>
        <end position="193"/>
    </location>
</feature>
<evidence type="ECO:0000256" key="2">
    <source>
        <dbReference type="ARBA" id="ARBA00022448"/>
    </source>
</evidence>
<protein>
    <recommendedName>
        <fullName evidence="6">Transporter</fullName>
    </recommendedName>
</protein>
<proteinExistence type="inferred from homology"/>
<comment type="caution">
    <text evidence="8">The sequence shown here is derived from an EMBL/GenBank/DDBJ whole genome shotgun (WGS) entry which is preliminary data.</text>
</comment>
<dbReference type="EMBL" id="DSVL01000444">
    <property type="protein sequence ID" value="HFH30696.1"/>
    <property type="molecule type" value="Genomic_DNA"/>
</dbReference>
<dbReference type="PANTHER" id="PTHR42948:SF1">
    <property type="entry name" value="TRANSPORTER"/>
    <property type="match status" value="1"/>
</dbReference>
<feature type="transmembrane region" description="Helical" evidence="7">
    <location>
        <begin position="7"/>
        <end position="29"/>
    </location>
</feature>
<keyword evidence="4 7" id="KW-1133">Transmembrane helix</keyword>
<feature type="transmembrane region" description="Helical" evidence="7">
    <location>
        <begin position="342"/>
        <end position="365"/>
    </location>
</feature>
<feature type="transmembrane region" description="Helical" evidence="7">
    <location>
        <begin position="86"/>
        <end position="105"/>
    </location>
</feature>
<keyword evidence="2 6" id="KW-0813">Transport</keyword>
<dbReference type="AlphaFoldDB" id="A0A7C3EBV3"/>
<dbReference type="PROSITE" id="PS50267">
    <property type="entry name" value="NA_NEUROTRAN_SYMP_3"/>
    <property type="match status" value="1"/>
</dbReference>